<proteinExistence type="predicted"/>
<keyword evidence="2" id="KW-0732">Signal</keyword>
<gene>
    <name evidence="3" type="ORF">FHU36_004799</name>
</gene>
<evidence type="ECO:0000313" key="3">
    <source>
        <dbReference type="EMBL" id="MBB6348254.1"/>
    </source>
</evidence>
<feature type="region of interest" description="Disordered" evidence="1">
    <location>
        <begin position="156"/>
        <end position="179"/>
    </location>
</feature>
<comment type="caution">
    <text evidence="3">The sequence shown here is derived from an EMBL/GenBank/DDBJ whole genome shotgun (WGS) entry which is preliminary data.</text>
</comment>
<evidence type="ECO:0000313" key="4">
    <source>
        <dbReference type="Proteomes" id="UP000583800"/>
    </source>
</evidence>
<dbReference type="AlphaFoldDB" id="A0A7X0C7N0"/>
<evidence type="ECO:0000256" key="1">
    <source>
        <dbReference type="SAM" id="MobiDB-lite"/>
    </source>
</evidence>
<evidence type="ECO:0000256" key="2">
    <source>
        <dbReference type="SAM" id="SignalP"/>
    </source>
</evidence>
<accession>A0A7X0C7N0</accession>
<reference evidence="3 4" key="1">
    <citation type="submission" date="2020-08" db="EMBL/GenBank/DDBJ databases">
        <title>Sequencing the genomes of 1000 actinobacteria strains.</title>
        <authorList>
            <person name="Klenk H.-P."/>
        </authorList>
    </citation>
    <scope>NUCLEOTIDE SEQUENCE [LARGE SCALE GENOMIC DNA]</scope>
    <source>
        <strain evidence="3 4">DSM 45913</strain>
    </source>
</reference>
<feature type="chain" id="PRO_5038688162" description="Secreted protein" evidence="2">
    <location>
        <begin position="24"/>
        <end position="179"/>
    </location>
</feature>
<dbReference type="RefSeq" id="WP_185086053.1">
    <property type="nucleotide sequence ID" value="NZ_JACHJB010000002.1"/>
</dbReference>
<protein>
    <recommendedName>
        <fullName evidence="5">Secreted protein</fullName>
    </recommendedName>
</protein>
<dbReference type="EMBL" id="JACHJB010000002">
    <property type="protein sequence ID" value="MBB6348254.1"/>
    <property type="molecule type" value="Genomic_DNA"/>
</dbReference>
<name>A0A7X0C7N0_9ACTN</name>
<organism evidence="3 4">
    <name type="scientific">Nonomuraea muscovyensis</name>
    <dbReference type="NCBI Taxonomy" id="1124761"/>
    <lineage>
        <taxon>Bacteria</taxon>
        <taxon>Bacillati</taxon>
        <taxon>Actinomycetota</taxon>
        <taxon>Actinomycetes</taxon>
        <taxon>Streptosporangiales</taxon>
        <taxon>Streptosporangiaceae</taxon>
        <taxon>Nonomuraea</taxon>
    </lineage>
</organism>
<keyword evidence="4" id="KW-1185">Reference proteome</keyword>
<feature type="compositionally biased region" description="Low complexity" evidence="1">
    <location>
        <begin position="33"/>
        <end position="54"/>
    </location>
</feature>
<feature type="signal peptide" evidence="2">
    <location>
        <begin position="1"/>
        <end position="23"/>
    </location>
</feature>
<dbReference type="Proteomes" id="UP000583800">
    <property type="component" value="Unassembled WGS sequence"/>
</dbReference>
<feature type="region of interest" description="Disordered" evidence="1">
    <location>
        <begin position="33"/>
        <end position="58"/>
    </location>
</feature>
<sequence length="179" mass="18136">MNVRPLLAAAALAAALTGCGGPAARDAGVVSAGDATGSAAAPSSGASSPGPSATGDRREAQLKFAQCMREHGVDMDDPDPDGAIRIKARKGQEKAVDEAQKACEHFMEGAVGGPKGKPDEEALDRAVKLAQCMREHGIDVADPGSDGRIRLRVEPGTPEEKVKAAQQACRELGPGGGAS</sequence>
<evidence type="ECO:0008006" key="5">
    <source>
        <dbReference type="Google" id="ProtNLM"/>
    </source>
</evidence>
<dbReference type="PROSITE" id="PS51257">
    <property type="entry name" value="PROKAR_LIPOPROTEIN"/>
    <property type="match status" value="1"/>
</dbReference>